<dbReference type="AlphaFoldDB" id="A0A238Z7C7"/>
<proteinExistence type="predicted"/>
<name>A0A238Z7C7_9BACT</name>
<gene>
    <name evidence="1" type="ORF">SAMN06269173_10711</name>
</gene>
<dbReference type="RefSeq" id="WP_089333382.1">
    <property type="nucleotide sequence ID" value="NZ_FZNS01000007.1"/>
</dbReference>
<reference evidence="2" key="1">
    <citation type="submission" date="2017-06" db="EMBL/GenBank/DDBJ databases">
        <authorList>
            <person name="Varghese N."/>
            <person name="Submissions S."/>
        </authorList>
    </citation>
    <scope>NUCLEOTIDE SEQUENCE [LARGE SCALE GENOMIC DNA]</scope>
    <source>
        <strain evidence="2">DSM 28041</strain>
    </source>
</reference>
<evidence type="ECO:0000313" key="1">
    <source>
        <dbReference type="EMBL" id="SNR79336.1"/>
    </source>
</evidence>
<sequence>MRKHNGMRPQDIIVLVKLLTLDSGAWQGKHLAAALCISPAEISDALRRCQYARLLQADGRTVQRQTVMRFLEHGLPYVFPVHLTGFVQGTPTAWSALPGLMPQHGTTLPTCVWEDPAGTTWGLSVSPLYPTLPAAAHQDAAWHQILALLDVLRLGMGPLRSSAHRLLSRRLLDKVSNHCAE</sequence>
<organism evidence="1 2">
    <name type="scientific">Hymenobacter mucosus</name>
    <dbReference type="NCBI Taxonomy" id="1411120"/>
    <lineage>
        <taxon>Bacteria</taxon>
        <taxon>Pseudomonadati</taxon>
        <taxon>Bacteroidota</taxon>
        <taxon>Cytophagia</taxon>
        <taxon>Cytophagales</taxon>
        <taxon>Hymenobacteraceae</taxon>
        <taxon>Hymenobacter</taxon>
    </lineage>
</organism>
<dbReference type="Proteomes" id="UP000198310">
    <property type="component" value="Unassembled WGS sequence"/>
</dbReference>
<accession>A0A238Z7C7</accession>
<dbReference type="EMBL" id="FZNS01000007">
    <property type="protein sequence ID" value="SNR79336.1"/>
    <property type="molecule type" value="Genomic_DNA"/>
</dbReference>
<keyword evidence="2" id="KW-1185">Reference proteome</keyword>
<evidence type="ECO:0000313" key="2">
    <source>
        <dbReference type="Proteomes" id="UP000198310"/>
    </source>
</evidence>
<protein>
    <submittedName>
        <fullName evidence="1">Uncharacterized protein</fullName>
    </submittedName>
</protein>